<dbReference type="SUPFAM" id="SSF51735">
    <property type="entry name" value="NAD(P)-binding Rossmann-fold domains"/>
    <property type="match status" value="1"/>
</dbReference>
<gene>
    <name evidence="2" type="ORF">NWE54_08410</name>
</gene>
<evidence type="ECO:0000313" key="2">
    <source>
        <dbReference type="EMBL" id="UZF88796.1"/>
    </source>
</evidence>
<dbReference type="Pfam" id="PF13561">
    <property type="entry name" value="adh_short_C2"/>
    <property type="match status" value="1"/>
</dbReference>
<dbReference type="EMBL" id="CP102774">
    <property type="protein sequence ID" value="UZF88796.1"/>
    <property type="molecule type" value="Genomic_DNA"/>
</dbReference>
<dbReference type="PRINTS" id="PR00080">
    <property type="entry name" value="SDRFAMILY"/>
</dbReference>
<sequence>MSKLALVTGAGRGIGAAIARKLAADGWRVAVCDLTQEPAAAVAAALPGSGHSGWAVDVSDEASVEALFDAVEAAHGPVTGLVCNAGVLLMAADGERPTIFDMTLDDWEKTHAVNTRGVFLSIRAYARRRRTLPVEGGRVTTTSSVAAELGGYRGSASYISSKSAILGFTKAMARELSPLGITVNCVAPGVIDAPMLAAATPRSAAPGSMDALAQAVPLGRLGTPEDIAGAVSFLLSEQASYVTGATIDVNGGYRMA</sequence>
<dbReference type="InterPro" id="IPR002347">
    <property type="entry name" value="SDR_fam"/>
</dbReference>
<dbReference type="GO" id="GO:0030497">
    <property type="term" value="P:fatty acid elongation"/>
    <property type="evidence" value="ECO:0007669"/>
    <property type="project" value="TreeGrafter"/>
</dbReference>
<dbReference type="PRINTS" id="PR00081">
    <property type="entry name" value="GDHRDH"/>
</dbReference>
<proteinExistence type="inferred from homology"/>
<dbReference type="AlphaFoldDB" id="A0A9E8CTG3"/>
<dbReference type="InterPro" id="IPR036291">
    <property type="entry name" value="NAD(P)-bd_dom_sf"/>
</dbReference>
<dbReference type="FunFam" id="3.40.50.720:FF:000084">
    <property type="entry name" value="Short-chain dehydrogenase reductase"/>
    <property type="match status" value="1"/>
</dbReference>
<organism evidence="2">
    <name type="scientific">Bosea sp. NBC_00436</name>
    <dbReference type="NCBI Taxonomy" id="2969620"/>
    <lineage>
        <taxon>Bacteria</taxon>
        <taxon>Pseudomonadati</taxon>
        <taxon>Pseudomonadota</taxon>
        <taxon>Alphaproteobacteria</taxon>
        <taxon>Hyphomicrobiales</taxon>
        <taxon>Boseaceae</taxon>
        <taxon>Bosea</taxon>
    </lineage>
</organism>
<evidence type="ECO:0000256" key="1">
    <source>
        <dbReference type="ARBA" id="ARBA00006484"/>
    </source>
</evidence>
<dbReference type="PANTHER" id="PTHR42760">
    <property type="entry name" value="SHORT-CHAIN DEHYDROGENASES/REDUCTASES FAMILY MEMBER"/>
    <property type="match status" value="1"/>
</dbReference>
<protein>
    <submittedName>
        <fullName evidence="2">SDR family oxidoreductase</fullName>
    </submittedName>
</protein>
<dbReference type="Gene3D" id="3.40.50.720">
    <property type="entry name" value="NAD(P)-binding Rossmann-like Domain"/>
    <property type="match status" value="1"/>
</dbReference>
<accession>A0A9E8CTG3</accession>
<dbReference type="GO" id="GO:0016616">
    <property type="term" value="F:oxidoreductase activity, acting on the CH-OH group of donors, NAD or NADP as acceptor"/>
    <property type="evidence" value="ECO:0007669"/>
    <property type="project" value="TreeGrafter"/>
</dbReference>
<name>A0A9E8CTG3_9HYPH</name>
<comment type="similarity">
    <text evidence="1">Belongs to the short-chain dehydrogenases/reductases (SDR) family.</text>
</comment>
<dbReference type="PANTHER" id="PTHR42760:SF135">
    <property type="entry name" value="BLL7886 PROTEIN"/>
    <property type="match status" value="1"/>
</dbReference>
<reference evidence="2" key="1">
    <citation type="submission" date="2022-08" db="EMBL/GenBank/DDBJ databases">
        <title>Complete Genome Sequences of 2 Bosea sp. soil isolates.</title>
        <authorList>
            <person name="Alvarez Arevalo M."/>
            <person name="Sterndorff E.B."/>
            <person name="Faurdal D."/>
            <person name="Joergensen T.S."/>
            <person name="Weber T."/>
        </authorList>
    </citation>
    <scope>NUCLEOTIDE SEQUENCE</scope>
    <source>
        <strain evidence="2">NBC_00436</strain>
    </source>
</reference>